<evidence type="ECO:0000256" key="2">
    <source>
        <dbReference type="SAM" id="MobiDB-lite"/>
    </source>
</evidence>
<dbReference type="HOGENOM" id="CLU_643325_0_0_1"/>
<organism evidence="3 4">
    <name type="scientific">Ciona intestinalis</name>
    <name type="common">Transparent sea squirt</name>
    <name type="synonym">Ascidia intestinalis</name>
    <dbReference type="NCBI Taxonomy" id="7719"/>
    <lineage>
        <taxon>Eukaryota</taxon>
        <taxon>Metazoa</taxon>
        <taxon>Chordata</taxon>
        <taxon>Tunicata</taxon>
        <taxon>Ascidiacea</taxon>
        <taxon>Phlebobranchia</taxon>
        <taxon>Cionidae</taxon>
        <taxon>Ciona</taxon>
    </lineage>
</organism>
<feature type="compositionally biased region" description="Basic and acidic residues" evidence="2">
    <location>
        <begin position="144"/>
        <end position="153"/>
    </location>
</feature>
<keyword evidence="1" id="KW-0175">Coiled coil</keyword>
<keyword evidence="4" id="KW-1185">Reference proteome</keyword>
<evidence type="ECO:0000313" key="3">
    <source>
        <dbReference type="Ensembl" id="ENSCINP00000024809.2"/>
    </source>
</evidence>
<dbReference type="PANTHER" id="PTHR33663">
    <property type="entry name" value="COILED-COIL DOMAIN-CONTAINING PROTEIN 177"/>
    <property type="match status" value="1"/>
</dbReference>
<dbReference type="InterPro" id="IPR029090">
    <property type="entry name" value="DUF4659"/>
</dbReference>
<dbReference type="Pfam" id="PF15558">
    <property type="entry name" value="DUF4659"/>
    <property type="match status" value="1"/>
</dbReference>
<feature type="compositionally biased region" description="Basic and acidic residues" evidence="2">
    <location>
        <begin position="215"/>
        <end position="228"/>
    </location>
</feature>
<feature type="compositionally biased region" description="Basic and acidic residues" evidence="2">
    <location>
        <begin position="97"/>
        <end position="125"/>
    </location>
</feature>
<feature type="coiled-coil region" evidence="1">
    <location>
        <begin position="315"/>
        <end position="427"/>
    </location>
</feature>
<reference evidence="3" key="3">
    <citation type="submission" date="2025-08" db="UniProtKB">
        <authorList>
            <consortium name="Ensembl"/>
        </authorList>
    </citation>
    <scope>IDENTIFICATION</scope>
</reference>
<dbReference type="PANTHER" id="PTHR33663:SF2">
    <property type="entry name" value="COILED-COIL DOMAIN-CONTAINING PROTEIN 177"/>
    <property type="match status" value="1"/>
</dbReference>
<evidence type="ECO:0000313" key="4">
    <source>
        <dbReference type="Proteomes" id="UP000008144"/>
    </source>
</evidence>
<dbReference type="STRING" id="7719.ENSCINP00000024809"/>
<sequence length="427" mass="50198">MEIHLDLYNFETSDAEGSRYVLTSPRSLDACSRLNIRPIQLLHKTHADFAEENAGKSSEFIKILYNDWEEKRIAKLNKCRKVRETIIMEQKVLRKNQTTERQRQKSKTDTNKTVMDSKKKREKESSTIVPSPSTARPKHIRTPKTRDIPDKKTTSTYHAETTAPVIATHSPSPTPADDTMLHASALQTLEDPATPRSERPSRLNAIILSNRSRSRSVDGHNRPPRSERSSFSLRSSSVFGNSSKLASGYITPQIQRDKRLVEVMKDRRRREEGEEKLRLAKWMEWNNQMKKTTEIKRKEELQRQKELATSHQRWEKKIQKELTKKRKEAQMLEQDLMKQQKQTESILKMNKEKQEKMRLQQIEDRKIAAMERKQQQEKSLNCVNQEIMAFQEATDHDIRDRLTRAEKVKLENEMKELEKIKLMNKRQ</sequence>
<name>F6YVX9_CIOIN</name>
<reference evidence="3" key="2">
    <citation type="journal article" date="2008" name="Genome Biol.">
        <title>Improved genome assembly and evidence-based global gene model set for the chordate Ciona intestinalis: new insight into intron and operon populations.</title>
        <authorList>
            <person name="Satou Y."/>
            <person name="Mineta K."/>
            <person name="Ogasawara M."/>
            <person name="Sasakura Y."/>
            <person name="Shoguchi E."/>
            <person name="Ueno K."/>
            <person name="Yamada L."/>
            <person name="Matsumoto J."/>
            <person name="Wasserscheid J."/>
            <person name="Dewar K."/>
            <person name="Wiley G.B."/>
            <person name="Macmil S.L."/>
            <person name="Roe B.A."/>
            <person name="Zeller R.W."/>
            <person name="Hastings K.E."/>
            <person name="Lemaire P."/>
            <person name="Lindquist E."/>
            <person name="Endo T."/>
            <person name="Hotta K."/>
            <person name="Inaba K."/>
        </authorList>
    </citation>
    <scope>NUCLEOTIDE SEQUENCE [LARGE SCALE GENOMIC DNA]</scope>
    <source>
        <strain evidence="3">wild type</strain>
    </source>
</reference>
<dbReference type="Ensembl" id="ENSCINT00000025055.2">
    <property type="protein sequence ID" value="ENSCINP00000024809.2"/>
    <property type="gene ID" value="ENSCING00000013535.2"/>
</dbReference>
<protein>
    <submittedName>
        <fullName evidence="3">Uncharacterized protein</fullName>
    </submittedName>
</protein>
<accession>F6YVX9</accession>
<dbReference type="InParanoid" id="F6YVX9"/>
<reference evidence="3" key="4">
    <citation type="submission" date="2025-09" db="UniProtKB">
        <authorList>
            <consortium name="Ensembl"/>
        </authorList>
    </citation>
    <scope>IDENTIFICATION</scope>
</reference>
<dbReference type="AlphaFoldDB" id="F6YVX9"/>
<evidence type="ECO:0000256" key="1">
    <source>
        <dbReference type="SAM" id="Coils"/>
    </source>
</evidence>
<feature type="region of interest" description="Disordered" evidence="2">
    <location>
        <begin position="95"/>
        <end position="238"/>
    </location>
</feature>
<dbReference type="EMBL" id="EAAA01001979">
    <property type="status" value="NOT_ANNOTATED_CDS"/>
    <property type="molecule type" value="Genomic_DNA"/>
</dbReference>
<proteinExistence type="predicted"/>
<dbReference type="GeneTree" id="ENSGT00940000174151"/>
<dbReference type="EMBL" id="EAAA01001978">
    <property type="status" value="NOT_ANNOTATED_CDS"/>
    <property type="molecule type" value="Genomic_DNA"/>
</dbReference>
<reference evidence="4" key="1">
    <citation type="journal article" date="2002" name="Science">
        <title>The draft genome of Ciona intestinalis: insights into chordate and vertebrate origins.</title>
        <authorList>
            <person name="Dehal P."/>
            <person name="Satou Y."/>
            <person name="Campbell R.K."/>
            <person name="Chapman J."/>
            <person name="Degnan B."/>
            <person name="De Tomaso A."/>
            <person name="Davidson B."/>
            <person name="Di Gregorio A."/>
            <person name="Gelpke M."/>
            <person name="Goodstein D.M."/>
            <person name="Harafuji N."/>
            <person name="Hastings K.E."/>
            <person name="Ho I."/>
            <person name="Hotta K."/>
            <person name="Huang W."/>
            <person name="Kawashima T."/>
            <person name="Lemaire P."/>
            <person name="Martinez D."/>
            <person name="Meinertzhagen I.A."/>
            <person name="Necula S."/>
            <person name="Nonaka M."/>
            <person name="Putnam N."/>
            <person name="Rash S."/>
            <person name="Saiga H."/>
            <person name="Satake M."/>
            <person name="Terry A."/>
            <person name="Yamada L."/>
            <person name="Wang H.G."/>
            <person name="Awazu S."/>
            <person name="Azumi K."/>
            <person name="Boore J."/>
            <person name="Branno M."/>
            <person name="Chin-Bow S."/>
            <person name="DeSantis R."/>
            <person name="Doyle S."/>
            <person name="Francino P."/>
            <person name="Keys D.N."/>
            <person name="Haga S."/>
            <person name="Hayashi H."/>
            <person name="Hino K."/>
            <person name="Imai K.S."/>
            <person name="Inaba K."/>
            <person name="Kano S."/>
            <person name="Kobayashi K."/>
            <person name="Kobayashi M."/>
            <person name="Lee B.I."/>
            <person name="Makabe K.W."/>
            <person name="Manohar C."/>
            <person name="Matassi G."/>
            <person name="Medina M."/>
            <person name="Mochizuki Y."/>
            <person name="Mount S."/>
            <person name="Morishita T."/>
            <person name="Miura S."/>
            <person name="Nakayama A."/>
            <person name="Nishizaka S."/>
            <person name="Nomoto H."/>
            <person name="Ohta F."/>
            <person name="Oishi K."/>
            <person name="Rigoutsos I."/>
            <person name="Sano M."/>
            <person name="Sasaki A."/>
            <person name="Sasakura Y."/>
            <person name="Shoguchi E."/>
            <person name="Shin-i T."/>
            <person name="Spagnuolo A."/>
            <person name="Stainier D."/>
            <person name="Suzuki M.M."/>
            <person name="Tassy O."/>
            <person name="Takatori N."/>
            <person name="Tokuoka M."/>
            <person name="Yagi K."/>
            <person name="Yoshizaki F."/>
            <person name="Wada S."/>
            <person name="Zhang C."/>
            <person name="Hyatt P.D."/>
            <person name="Larimer F."/>
            <person name="Detter C."/>
            <person name="Doggett N."/>
            <person name="Glavina T."/>
            <person name="Hawkins T."/>
            <person name="Richardson P."/>
            <person name="Lucas S."/>
            <person name="Kohara Y."/>
            <person name="Levine M."/>
            <person name="Satoh N."/>
            <person name="Rokhsar D.S."/>
        </authorList>
    </citation>
    <scope>NUCLEOTIDE SEQUENCE [LARGE SCALE GENOMIC DNA]</scope>
</reference>
<feature type="compositionally biased region" description="Low complexity" evidence="2">
    <location>
        <begin position="229"/>
        <end position="238"/>
    </location>
</feature>
<dbReference type="Proteomes" id="UP000008144">
    <property type="component" value="Chromosome 4"/>
</dbReference>